<keyword evidence="2" id="KW-0812">Transmembrane</keyword>
<evidence type="ECO:0000256" key="2">
    <source>
        <dbReference type="SAM" id="Phobius"/>
    </source>
</evidence>
<name>A0ABY3BB17_9BACL</name>
<proteinExistence type="predicted"/>
<evidence type="ECO:0000313" key="4">
    <source>
        <dbReference type="Proteomes" id="UP000319219"/>
    </source>
</evidence>
<feature type="region of interest" description="Disordered" evidence="1">
    <location>
        <begin position="59"/>
        <end position="83"/>
    </location>
</feature>
<keyword evidence="2" id="KW-1133">Transmembrane helix</keyword>
<feature type="compositionally biased region" description="Polar residues" evidence="1">
    <location>
        <begin position="67"/>
        <end position="81"/>
    </location>
</feature>
<evidence type="ECO:0000256" key="1">
    <source>
        <dbReference type="SAM" id="MobiDB-lite"/>
    </source>
</evidence>
<evidence type="ECO:0000313" key="3">
    <source>
        <dbReference type="EMBL" id="TQS00402.1"/>
    </source>
</evidence>
<reference evidence="3 4" key="1">
    <citation type="submission" date="2019-07" db="EMBL/GenBank/DDBJ databases">
        <title>Paenibacillus ottowii sp. nov. isolated from a fermentation system processing bovine manure.</title>
        <authorList>
            <person name="Velazquez L.F."/>
            <person name="Rajbanshi S."/>
            <person name="Guan S."/>
            <person name="Hinchee M."/>
            <person name="Welsh A."/>
        </authorList>
    </citation>
    <scope>NUCLEOTIDE SEQUENCE [LARGE SCALE GENOMIC DNA]</scope>
    <source>
        <strain evidence="3 4">MS2379</strain>
    </source>
</reference>
<accession>A0ABY3BB17</accession>
<dbReference type="EMBL" id="VIJZ01000002">
    <property type="protein sequence ID" value="TQS00402.1"/>
    <property type="molecule type" value="Genomic_DNA"/>
</dbReference>
<dbReference type="Proteomes" id="UP000319219">
    <property type="component" value="Unassembled WGS sequence"/>
</dbReference>
<sequence length="107" mass="12512">MMYRHAVIFWLTLALGAYGIVDMLWKGSWGFLMSLLIPVFVFAVIFLLYKYQPGQRNRTPKIKPSVRTMTKTASARKQQTTNKRKTYPFHVIEGSKGKNEEEQPKYH</sequence>
<gene>
    <name evidence="3" type="ORF">FKV70_06395</name>
</gene>
<keyword evidence="2" id="KW-0472">Membrane</keyword>
<organism evidence="3 4">
    <name type="scientific">Paenibacillus ottowii</name>
    <dbReference type="NCBI Taxonomy" id="2315729"/>
    <lineage>
        <taxon>Bacteria</taxon>
        <taxon>Bacillati</taxon>
        <taxon>Bacillota</taxon>
        <taxon>Bacilli</taxon>
        <taxon>Bacillales</taxon>
        <taxon>Paenibacillaceae</taxon>
        <taxon>Paenibacillus</taxon>
    </lineage>
</organism>
<feature type="transmembrane region" description="Helical" evidence="2">
    <location>
        <begin position="29"/>
        <end position="49"/>
    </location>
</feature>
<comment type="caution">
    <text evidence="3">The sequence shown here is derived from an EMBL/GenBank/DDBJ whole genome shotgun (WGS) entry which is preliminary data.</text>
</comment>
<keyword evidence="4" id="KW-1185">Reference proteome</keyword>
<protein>
    <submittedName>
        <fullName evidence="3">DUF2339 domain-containing protein</fullName>
    </submittedName>
</protein>